<feature type="transmembrane region" description="Helical" evidence="1">
    <location>
        <begin position="20"/>
        <end position="49"/>
    </location>
</feature>
<reference evidence="2" key="1">
    <citation type="submission" date="2019-11" db="UniProtKB">
        <authorList>
            <consortium name="WormBaseParasite"/>
        </authorList>
    </citation>
    <scope>IDENTIFICATION</scope>
</reference>
<keyword evidence="1" id="KW-0472">Membrane</keyword>
<name>A0A5K3G4K0_MESCO</name>
<accession>A0A5K3G4K0</accession>
<keyword evidence="1" id="KW-1133">Transmembrane helix</keyword>
<evidence type="ECO:0000313" key="2">
    <source>
        <dbReference type="WBParaSite" id="MCU_013094-RA"/>
    </source>
</evidence>
<dbReference type="WBParaSite" id="MCU_013094-RA">
    <property type="protein sequence ID" value="MCU_013094-RA"/>
    <property type="gene ID" value="MCU_013094"/>
</dbReference>
<dbReference type="AlphaFoldDB" id="A0A5K3G4K0"/>
<keyword evidence="1" id="KW-0812">Transmembrane</keyword>
<organism evidence="2">
    <name type="scientific">Mesocestoides corti</name>
    <name type="common">Flatworm</name>
    <dbReference type="NCBI Taxonomy" id="53468"/>
    <lineage>
        <taxon>Eukaryota</taxon>
        <taxon>Metazoa</taxon>
        <taxon>Spiralia</taxon>
        <taxon>Lophotrochozoa</taxon>
        <taxon>Platyhelminthes</taxon>
        <taxon>Cestoda</taxon>
        <taxon>Eucestoda</taxon>
        <taxon>Cyclophyllidea</taxon>
        <taxon>Mesocestoididae</taxon>
        <taxon>Mesocestoides</taxon>
    </lineage>
</organism>
<protein>
    <submittedName>
        <fullName evidence="2">MFS transporter</fullName>
    </submittedName>
</protein>
<evidence type="ECO:0000256" key="1">
    <source>
        <dbReference type="SAM" id="Phobius"/>
    </source>
</evidence>
<sequence length="57" mass="6080">MSGVASVEDSGGRRLTFASGLWVVNGACSVVPVFFVLGLGYSSLATLLWSWRPQPIH</sequence>
<proteinExistence type="predicted"/>